<organism evidence="1">
    <name type="scientific">Arundo donax</name>
    <name type="common">Giant reed</name>
    <name type="synonym">Donax arundinaceus</name>
    <dbReference type="NCBI Taxonomy" id="35708"/>
    <lineage>
        <taxon>Eukaryota</taxon>
        <taxon>Viridiplantae</taxon>
        <taxon>Streptophyta</taxon>
        <taxon>Embryophyta</taxon>
        <taxon>Tracheophyta</taxon>
        <taxon>Spermatophyta</taxon>
        <taxon>Magnoliopsida</taxon>
        <taxon>Liliopsida</taxon>
        <taxon>Poales</taxon>
        <taxon>Poaceae</taxon>
        <taxon>PACMAD clade</taxon>
        <taxon>Arundinoideae</taxon>
        <taxon>Arundineae</taxon>
        <taxon>Arundo</taxon>
    </lineage>
</organism>
<reference evidence="1" key="1">
    <citation type="submission" date="2014-09" db="EMBL/GenBank/DDBJ databases">
        <authorList>
            <person name="Magalhaes I.L.F."/>
            <person name="Oliveira U."/>
            <person name="Santos F.R."/>
            <person name="Vidigal T.H.D.A."/>
            <person name="Brescovit A.D."/>
            <person name="Santos A.J."/>
        </authorList>
    </citation>
    <scope>NUCLEOTIDE SEQUENCE</scope>
    <source>
        <tissue evidence="1">Shoot tissue taken approximately 20 cm above the soil surface</tissue>
    </source>
</reference>
<sequence>MCSIIICWSRTILYLGNRPLNPLNYKVIFKSK</sequence>
<reference evidence="1" key="2">
    <citation type="journal article" date="2015" name="Data Brief">
        <title>Shoot transcriptome of the giant reed, Arundo donax.</title>
        <authorList>
            <person name="Barrero R.A."/>
            <person name="Guerrero F.D."/>
            <person name="Moolhuijzen P."/>
            <person name="Goolsby J.A."/>
            <person name="Tidwell J."/>
            <person name="Bellgard S.E."/>
            <person name="Bellgard M.I."/>
        </authorList>
    </citation>
    <scope>NUCLEOTIDE SEQUENCE</scope>
    <source>
        <tissue evidence="1">Shoot tissue taken approximately 20 cm above the soil surface</tissue>
    </source>
</reference>
<name>A0A0A9C7L8_ARUDO</name>
<dbReference type="EMBL" id="GBRH01227442">
    <property type="protein sequence ID" value="JAD70453.1"/>
    <property type="molecule type" value="Transcribed_RNA"/>
</dbReference>
<protein>
    <submittedName>
        <fullName evidence="1">Uncharacterized protein</fullName>
    </submittedName>
</protein>
<accession>A0A0A9C7L8</accession>
<dbReference type="AlphaFoldDB" id="A0A0A9C7L8"/>
<evidence type="ECO:0000313" key="1">
    <source>
        <dbReference type="EMBL" id="JAD70453.1"/>
    </source>
</evidence>
<proteinExistence type="predicted"/>